<protein>
    <recommendedName>
        <fullName evidence="3">Transposase</fullName>
    </recommendedName>
</protein>
<dbReference type="AlphaFoldDB" id="U3B157"/>
<sequence length="456" mass="51836">MNIANYSILSERKNPQIACASCHNIAPILWPDELQSELISQREYLQASLTACINHSCENLGCNVQLFPEKYYSFGFSGDKQRYRCKACQKTVVDKFSVTNPHLKTHVTILALLLTGFSLKEISTKLAMQAKTLNDHIKAMAAICRHKSSVFDHHWQNQSKQFLLGSDYHYLQPNSDNGVLWICTLDLHSHYVAHQTVNVTNQSNVSGNRIIAKEYLASINTPPTDPVSNKVTDLIISRLHDHQNRSHSNNPLHNQTQLNYPVKTALVTPIYSATAHYHQLNQWLQHADTLTLTLGFEPMLAEAAVTSLNSMRQKQSLDLLYQIDDPNWVEGKVGSKPQPLIFAHNKVNWSLSEQWHIRADADQRAICQIIESNLTQKQAHQLPKHTPISHYMQRFHAMFKSSVDEPRRKRRPEGLLPLLDIYKAWNNLCHQTNPGETPAVNAGISEKPLSLDQLLQ</sequence>
<dbReference type="EMBL" id="BATM01000019">
    <property type="protein sequence ID" value="GAD79700.1"/>
    <property type="molecule type" value="Genomic_DNA"/>
</dbReference>
<dbReference type="eggNOG" id="COG3677">
    <property type="taxonomic scope" value="Bacteria"/>
</dbReference>
<name>U3B157_9VIBR</name>
<comment type="caution">
    <text evidence="1">The sequence shown here is derived from an EMBL/GenBank/DDBJ whole genome shotgun (WGS) entry which is preliminary data.</text>
</comment>
<keyword evidence="2" id="KW-1185">Reference proteome</keyword>
<dbReference type="STRING" id="1219080.VEZ01S_19_01150"/>
<reference evidence="1 2" key="1">
    <citation type="submission" date="2013-09" db="EMBL/GenBank/DDBJ databases">
        <title>Whole genome shotgun sequence of Vibrio ezurae NBRC 102218.</title>
        <authorList>
            <person name="Yoshida I."/>
            <person name="Hosoyama A."/>
            <person name="Numata M."/>
            <person name="Hashimoto M."/>
            <person name="Hosoyama Y."/>
            <person name="Tsuchikane K."/>
            <person name="Noguchi M."/>
            <person name="Hirakata S."/>
            <person name="Ichikawa N."/>
            <person name="Ohji S."/>
            <person name="Yamazoe A."/>
            <person name="Fujita N."/>
        </authorList>
    </citation>
    <scope>NUCLEOTIDE SEQUENCE [LARGE SCALE GENOMIC DNA]</scope>
    <source>
        <strain evidence="1 2">NBRC 102218</strain>
    </source>
</reference>
<evidence type="ECO:0008006" key="3">
    <source>
        <dbReference type="Google" id="ProtNLM"/>
    </source>
</evidence>
<accession>U3B157</accession>
<gene>
    <name evidence="1" type="ORF">VEZ01S_19_01150</name>
</gene>
<dbReference type="Proteomes" id="UP000016562">
    <property type="component" value="Unassembled WGS sequence"/>
</dbReference>
<proteinExistence type="predicted"/>
<evidence type="ECO:0000313" key="1">
    <source>
        <dbReference type="EMBL" id="GAD79700.1"/>
    </source>
</evidence>
<organism evidence="1 2">
    <name type="scientific">Vibrio ezurae NBRC 102218</name>
    <dbReference type="NCBI Taxonomy" id="1219080"/>
    <lineage>
        <taxon>Bacteria</taxon>
        <taxon>Pseudomonadati</taxon>
        <taxon>Pseudomonadota</taxon>
        <taxon>Gammaproteobacteria</taxon>
        <taxon>Vibrionales</taxon>
        <taxon>Vibrionaceae</taxon>
        <taxon>Vibrio</taxon>
    </lineage>
</organism>
<evidence type="ECO:0000313" key="2">
    <source>
        <dbReference type="Proteomes" id="UP000016562"/>
    </source>
</evidence>